<dbReference type="PANTHER" id="PTHR13184">
    <property type="entry name" value="37S RIBOSOMAL PROTEIN S22"/>
    <property type="match status" value="1"/>
</dbReference>
<keyword evidence="5" id="KW-0411">Iron-sulfur</keyword>
<dbReference type="STRING" id="341663.Q0CH88"/>
<dbReference type="Proteomes" id="UP000007963">
    <property type="component" value="Unassembled WGS sequence"/>
</dbReference>
<keyword evidence="2" id="KW-0479">Metal-binding</keyword>
<dbReference type="GO" id="GO:0005763">
    <property type="term" value="C:mitochondrial small ribosomal subunit"/>
    <property type="evidence" value="ECO:0007669"/>
    <property type="project" value="TreeGrafter"/>
</dbReference>
<dbReference type="InterPro" id="IPR052571">
    <property type="entry name" value="Mt_RNA_Methyltransferase"/>
</dbReference>
<evidence type="ECO:0000256" key="7">
    <source>
        <dbReference type="ARBA" id="ARBA00045681"/>
    </source>
</evidence>
<feature type="compositionally biased region" description="Low complexity" evidence="8">
    <location>
        <begin position="877"/>
        <end position="892"/>
    </location>
</feature>
<accession>Q0CH88</accession>
<dbReference type="GeneID" id="4319096"/>
<evidence type="ECO:0000256" key="3">
    <source>
        <dbReference type="ARBA" id="ARBA00022946"/>
    </source>
</evidence>
<dbReference type="GO" id="GO:0046872">
    <property type="term" value="F:metal ion binding"/>
    <property type="evidence" value="ECO:0007669"/>
    <property type="project" value="UniProtKB-KW"/>
</dbReference>
<dbReference type="AlphaFoldDB" id="Q0CH88"/>
<dbReference type="eggNOG" id="KOG2539">
    <property type="taxonomic scope" value="Eukaryota"/>
</dbReference>
<name>Q0CH88_ASPTN</name>
<dbReference type="GO" id="GO:0006412">
    <property type="term" value="P:translation"/>
    <property type="evidence" value="ECO:0007669"/>
    <property type="project" value="InterPro"/>
</dbReference>
<dbReference type="OrthoDB" id="421327at2759"/>
<comment type="subcellular location">
    <subcellularLocation>
        <location evidence="1">Mitochondrion</location>
    </subcellularLocation>
</comment>
<feature type="compositionally biased region" description="Basic residues" evidence="8">
    <location>
        <begin position="1018"/>
        <end position="1046"/>
    </location>
</feature>
<evidence type="ECO:0008006" key="11">
    <source>
        <dbReference type="Google" id="ProtNLM"/>
    </source>
</evidence>
<dbReference type="InterPro" id="IPR028241">
    <property type="entry name" value="RAVE2/Rogdi"/>
</dbReference>
<evidence type="ECO:0000313" key="9">
    <source>
        <dbReference type="EMBL" id="EAU32338.1"/>
    </source>
</evidence>
<sequence>MATWAYPPLPAEHLDREADSALARELEWLLRSLQDSLTSLREGLRECAVLLAPKEPGSTLVLSSLRSEHVKGFVTRVGTKIVKGDIQLRLNSLASPRGSGNTRLCLSSSPTAPELVLHQLVSVRNLVNQSLDIVDVSAWTGDPLNANFIFSQLHLLHETISEARQLLKGENDNTRGKWWDTSAEEEMFDPPLPPYLSFQLLIADSALVLYLRTLESATPTHTPTAFATDISLTGFNLRDRLFGTRHRAHDEAGDVFTWKGEEVKHQETGRWKLGRRYASSASSETADKHADRKDAIYGVIDKINENEVELAELMDELNLLDDYHGAINFDGPDYDDAVSQTIGQRDHQMLEARVRMARQQFGDVLPDGYLNATETELYTQLYGEPIIRHEEPEGALNIEETESDTLLREDGKGGWEEVQYERFESDAEVPLVYDMEVGPLEDESAAMQRTREVAEQLGGEVMLEQFEDEANPDSTPRLHPLTVEGKFSTDPSTVFLPKDTVTGPISVILSDYSNKHIADVAHRVFGGTRVPYSTTTPPPRAQMPQLPIPLEASQRHMSEMEANAYIATLYPGMYASVLSVLTEVRKRLGSDWIRQLLTQEGGPHVLDASAGGAGVLAWRDVLRAEWELMVPDHPQSSPYPVGRSTVVTGSETLRLRASLMLENTSFLPRLPDYVHIREKPTLDDQRAPPKRKQYDVIIAPHSLLGIEEEYMRKEHVENLWNLLNPNGGVLILLEKGHQKGFEAIAGARDMLLKRHISSPGSVQYEDFLQSPGGGKYVNKEAGMIIAPCTNHEKCPMFNVAGHSKGRKDYCHFEQRYIRPPFLQRILGIKDRNHEDVKFSYVAVQRGVDRREKDGIVQGAAATDAAFVGYEHLHDSPAEQSEATEEPTSTTAEGSERPSAEGAEQFHALTLPRIVYPPMKRRGHVIFDLCTSAGKIERWTVPRSYSRRAFKDARKAQWGDLWALGAKTRIPRSLRLGDKHGEGKKERLARRAVERAEMNETEEMQLEEAGSAWPDLPVPKRKKGQNIPSWKKHADKKKLRQATKKHAAAQLAHDDSLA</sequence>
<evidence type="ECO:0000256" key="6">
    <source>
        <dbReference type="ARBA" id="ARBA00023128"/>
    </source>
</evidence>
<keyword evidence="3" id="KW-0809">Transit peptide</keyword>
<dbReference type="Pfam" id="PF10259">
    <property type="entry name" value="Rogdi_lz"/>
    <property type="match status" value="1"/>
</dbReference>
<reference evidence="10" key="1">
    <citation type="submission" date="2005-09" db="EMBL/GenBank/DDBJ databases">
        <title>Annotation of the Aspergillus terreus NIH2624 genome.</title>
        <authorList>
            <person name="Birren B.W."/>
            <person name="Lander E.S."/>
            <person name="Galagan J.E."/>
            <person name="Nusbaum C."/>
            <person name="Devon K."/>
            <person name="Henn M."/>
            <person name="Ma L.-J."/>
            <person name="Jaffe D.B."/>
            <person name="Butler J."/>
            <person name="Alvarez P."/>
            <person name="Gnerre S."/>
            <person name="Grabherr M."/>
            <person name="Kleber M."/>
            <person name="Mauceli E.W."/>
            <person name="Brockman W."/>
            <person name="Rounsley S."/>
            <person name="Young S.K."/>
            <person name="LaButti K."/>
            <person name="Pushparaj V."/>
            <person name="DeCaprio D."/>
            <person name="Crawford M."/>
            <person name="Koehrsen M."/>
            <person name="Engels R."/>
            <person name="Montgomery P."/>
            <person name="Pearson M."/>
            <person name="Howarth C."/>
            <person name="Larson L."/>
            <person name="Luoma S."/>
            <person name="White J."/>
            <person name="Alvarado L."/>
            <person name="Kodira C.D."/>
            <person name="Zeng Q."/>
            <person name="Oleary S."/>
            <person name="Yandava C."/>
            <person name="Denning D.W."/>
            <person name="Nierman W.C."/>
            <person name="Milne T."/>
            <person name="Madden K."/>
        </authorList>
    </citation>
    <scope>NUCLEOTIDE SEQUENCE [LARGE SCALE GENOMIC DNA]</scope>
    <source>
        <strain evidence="10">NIH 2624 / FGSC A1156</strain>
    </source>
</reference>
<evidence type="ECO:0000256" key="4">
    <source>
        <dbReference type="ARBA" id="ARBA00023004"/>
    </source>
</evidence>
<dbReference type="PANTHER" id="PTHR13184:SF5">
    <property type="entry name" value="METHYLTRANSFERASE-LIKE PROTEIN 17, MITOCHONDRIAL"/>
    <property type="match status" value="1"/>
</dbReference>
<dbReference type="Pfam" id="PF09243">
    <property type="entry name" value="Rsm22"/>
    <property type="match status" value="1"/>
</dbReference>
<dbReference type="RefSeq" id="XP_001209640.1">
    <property type="nucleotide sequence ID" value="XM_001209640.1"/>
</dbReference>
<dbReference type="GO" id="GO:0051536">
    <property type="term" value="F:iron-sulfur cluster binding"/>
    <property type="evidence" value="ECO:0007669"/>
    <property type="project" value="UniProtKB-KW"/>
</dbReference>
<evidence type="ECO:0000256" key="1">
    <source>
        <dbReference type="ARBA" id="ARBA00004173"/>
    </source>
</evidence>
<feature type="region of interest" description="Disordered" evidence="8">
    <location>
        <begin position="873"/>
        <end position="901"/>
    </location>
</feature>
<keyword evidence="4" id="KW-0408">Iron</keyword>
<dbReference type="InterPro" id="IPR015324">
    <property type="entry name" value="Ribosomal_Rsm22-like"/>
</dbReference>
<keyword evidence="6" id="KW-0496">Mitochondrion</keyword>
<dbReference type="EMBL" id="CH476603">
    <property type="protein sequence ID" value="EAU32338.1"/>
    <property type="molecule type" value="Genomic_DNA"/>
</dbReference>
<dbReference type="GO" id="GO:0008168">
    <property type="term" value="F:methyltransferase activity"/>
    <property type="evidence" value="ECO:0007669"/>
    <property type="project" value="InterPro"/>
</dbReference>
<dbReference type="GO" id="GO:0003735">
    <property type="term" value="F:structural constituent of ribosome"/>
    <property type="evidence" value="ECO:0007669"/>
    <property type="project" value="TreeGrafter"/>
</dbReference>
<feature type="region of interest" description="Disordered" evidence="8">
    <location>
        <begin position="996"/>
        <end position="1057"/>
    </location>
</feature>
<comment type="function">
    <text evidence="7">Mitochondrial ribosome (mitoribosome) assembly factor. Binds at the interface of the head and body domains of the mitochondrial small ribosomal subunit (mt-SSU), occluding the mRNA channel and preventing compaction of the head domain towards the body. Probable inactive methyltransferase: retains the characteristic folding and ability to bind S-adenosyl-L-methionine, but it probably lost its methyltransferase activity.</text>
</comment>
<evidence type="ECO:0000313" key="10">
    <source>
        <dbReference type="Proteomes" id="UP000007963"/>
    </source>
</evidence>
<organism evidence="9 10">
    <name type="scientific">Aspergillus terreus (strain NIH 2624 / FGSC A1156)</name>
    <dbReference type="NCBI Taxonomy" id="341663"/>
    <lineage>
        <taxon>Eukaryota</taxon>
        <taxon>Fungi</taxon>
        <taxon>Dikarya</taxon>
        <taxon>Ascomycota</taxon>
        <taxon>Pezizomycotina</taxon>
        <taxon>Eurotiomycetes</taxon>
        <taxon>Eurotiomycetidae</taxon>
        <taxon>Eurotiales</taxon>
        <taxon>Aspergillaceae</taxon>
        <taxon>Aspergillus</taxon>
        <taxon>Aspergillus subgen. Circumdati</taxon>
    </lineage>
</organism>
<dbReference type="OMA" id="CTNHSTC"/>
<protein>
    <recommendedName>
        <fullName evidence="11">Rogdi leucine zipper containing protein-domain-containing protein</fullName>
    </recommendedName>
</protein>
<evidence type="ECO:0000256" key="8">
    <source>
        <dbReference type="SAM" id="MobiDB-lite"/>
    </source>
</evidence>
<evidence type="ECO:0000256" key="5">
    <source>
        <dbReference type="ARBA" id="ARBA00023014"/>
    </source>
</evidence>
<proteinExistence type="predicted"/>
<gene>
    <name evidence="9" type="ORF">ATEG_06954</name>
</gene>
<evidence type="ECO:0000256" key="2">
    <source>
        <dbReference type="ARBA" id="ARBA00022723"/>
    </source>
</evidence>
<dbReference type="VEuPathDB" id="FungiDB:ATEG_06954"/>
<dbReference type="HOGENOM" id="CLU_007075_1_0_1"/>